<feature type="compositionally biased region" description="Basic and acidic residues" evidence="3">
    <location>
        <begin position="1"/>
        <end position="11"/>
    </location>
</feature>
<evidence type="ECO:0000256" key="2">
    <source>
        <dbReference type="ARBA" id="ARBA00022679"/>
    </source>
</evidence>
<name>A0A9W7GEX7_9STRA</name>
<evidence type="ECO:0000256" key="3">
    <source>
        <dbReference type="SAM" id="MobiDB-lite"/>
    </source>
</evidence>
<dbReference type="PANTHER" id="PTHR43542">
    <property type="entry name" value="METHYLTRANSFERASE"/>
    <property type="match status" value="1"/>
</dbReference>
<dbReference type="Gene3D" id="3.40.50.150">
    <property type="entry name" value="Vaccinia Virus protein VP39"/>
    <property type="match status" value="1"/>
</dbReference>
<dbReference type="AlphaFoldDB" id="A0A9W7GEX7"/>
<reference evidence="5" key="1">
    <citation type="journal article" date="2023" name="Commun. Biol.">
        <title>Genome analysis of Parmales, the sister group of diatoms, reveals the evolutionary specialization of diatoms from phago-mixotrophs to photoautotrophs.</title>
        <authorList>
            <person name="Ban H."/>
            <person name="Sato S."/>
            <person name="Yoshikawa S."/>
            <person name="Yamada K."/>
            <person name="Nakamura Y."/>
            <person name="Ichinomiya M."/>
            <person name="Sato N."/>
            <person name="Blanc-Mathieu R."/>
            <person name="Endo H."/>
            <person name="Kuwata A."/>
            <person name="Ogata H."/>
        </authorList>
    </citation>
    <scope>NUCLEOTIDE SEQUENCE [LARGE SCALE GENOMIC DNA]</scope>
</reference>
<organism evidence="4 5">
    <name type="scientific">Triparma columacea</name>
    <dbReference type="NCBI Taxonomy" id="722753"/>
    <lineage>
        <taxon>Eukaryota</taxon>
        <taxon>Sar</taxon>
        <taxon>Stramenopiles</taxon>
        <taxon>Ochrophyta</taxon>
        <taxon>Bolidophyceae</taxon>
        <taxon>Parmales</taxon>
        <taxon>Triparmaceae</taxon>
        <taxon>Triparma</taxon>
    </lineage>
</organism>
<dbReference type="PANTHER" id="PTHR43542:SF1">
    <property type="entry name" value="METHYLTRANSFERASE"/>
    <property type="match status" value="1"/>
</dbReference>
<keyword evidence="1" id="KW-0489">Methyltransferase</keyword>
<keyword evidence="5" id="KW-1185">Reference proteome</keyword>
<dbReference type="InterPro" id="IPR004398">
    <property type="entry name" value="RNA_MeTrfase_RsmD"/>
</dbReference>
<dbReference type="InterPro" id="IPR029063">
    <property type="entry name" value="SAM-dependent_MTases_sf"/>
</dbReference>
<dbReference type="GO" id="GO:0031167">
    <property type="term" value="P:rRNA methylation"/>
    <property type="evidence" value="ECO:0007669"/>
    <property type="project" value="InterPro"/>
</dbReference>
<evidence type="ECO:0000256" key="1">
    <source>
        <dbReference type="ARBA" id="ARBA00022603"/>
    </source>
</evidence>
<accession>A0A9W7GEX7</accession>
<dbReference type="EMBL" id="BRYA01001451">
    <property type="protein sequence ID" value="GMI43329.1"/>
    <property type="molecule type" value="Genomic_DNA"/>
</dbReference>
<dbReference type="GO" id="GO:0008168">
    <property type="term" value="F:methyltransferase activity"/>
    <property type="evidence" value="ECO:0007669"/>
    <property type="project" value="UniProtKB-KW"/>
</dbReference>
<protein>
    <submittedName>
        <fullName evidence="4">Uncharacterized protein</fullName>
    </submittedName>
</protein>
<feature type="region of interest" description="Disordered" evidence="3">
    <location>
        <begin position="1"/>
        <end position="41"/>
    </location>
</feature>
<evidence type="ECO:0000313" key="4">
    <source>
        <dbReference type="EMBL" id="GMI43329.1"/>
    </source>
</evidence>
<keyword evidence="2" id="KW-0808">Transferase</keyword>
<dbReference type="SUPFAM" id="SSF53335">
    <property type="entry name" value="S-adenosyl-L-methionine-dependent methyltransferases"/>
    <property type="match status" value="1"/>
</dbReference>
<comment type="caution">
    <text evidence="4">The sequence shown here is derived from an EMBL/GenBank/DDBJ whole genome shotgun (WGS) entry which is preliminary data.</text>
</comment>
<proteinExistence type="predicted"/>
<gene>
    <name evidence="4" type="ORF">TrCOL_g9809</name>
</gene>
<dbReference type="Pfam" id="PF03602">
    <property type="entry name" value="Cons_hypoth95"/>
    <property type="match status" value="1"/>
</dbReference>
<dbReference type="Proteomes" id="UP001165065">
    <property type="component" value="Unassembled WGS sequence"/>
</dbReference>
<dbReference type="OrthoDB" id="3548at2759"/>
<evidence type="ECO:0000313" key="5">
    <source>
        <dbReference type="Proteomes" id="UP001165065"/>
    </source>
</evidence>
<sequence length="270" mass="29266">MGHVVPKDVKQLKKRMNRKQGGSGGRSMGVMAQGSSRNQSISNVSRLKVLGGTHKGRLISSPDVYLRPMMGKVKEALFSQLRSFSLYSEAFGPVRHLDCFAGSGSVGLESLSRSLKATDGGFTTFLDFADDCVETINRNLEDFDMVENGQAVKADVMAALTSPSSVGIVVDDRGYDLITLTPPYEEVVYKDITDAVCSSPLVRPDTVVVVEYPVELGSLPHVIRNSEGKEGRTLVGVRNRKYGRTVLAIYVADPTGRLDAESAADEFITL</sequence>